<dbReference type="AlphaFoldDB" id="A0A061QW74"/>
<accession>A0A061QW74</accession>
<gene>
    <name evidence="1" type="ORF">TSPGSL018_22638</name>
</gene>
<proteinExistence type="predicted"/>
<protein>
    <submittedName>
        <fullName evidence="1">Uncharacterized protein</fullName>
    </submittedName>
</protein>
<reference evidence="1" key="1">
    <citation type="submission" date="2014-05" db="EMBL/GenBank/DDBJ databases">
        <title>The transcriptome of the halophilic microalga Tetraselmis sp. GSL018 isolated from the Great Salt Lake, Utah.</title>
        <authorList>
            <person name="Jinkerson R.E."/>
            <person name="D'Adamo S."/>
            <person name="Posewitz M.C."/>
        </authorList>
    </citation>
    <scope>NUCLEOTIDE SEQUENCE</scope>
    <source>
        <strain evidence="1">GSL018</strain>
    </source>
</reference>
<dbReference type="EMBL" id="GBEZ01024296">
    <property type="protein sequence ID" value="JAC62680.1"/>
    <property type="molecule type" value="Transcribed_RNA"/>
</dbReference>
<feature type="non-terminal residue" evidence="1">
    <location>
        <position position="1"/>
    </location>
</feature>
<name>A0A061QW74_9CHLO</name>
<evidence type="ECO:0000313" key="1">
    <source>
        <dbReference type="EMBL" id="JAC62680.1"/>
    </source>
</evidence>
<organism evidence="1">
    <name type="scientific">Tetraselmis sp. GSL018</name>
    <dbReference type="NCBI Taxonomy" id="582737"/>
    <lineage>
        <taxon>Eukaryota</taxon>
        <taxon>Viridiplantae</taxon>
        <taxon>Chlorophyta</taxon>
        <taxon>core chlorophytes</taxon>
        <taxon>Chlorodendrophyceae</taxon>
        <taxon>Chlorodendrales</taxon>
        <taxon>Chlorodendraceae</taxon>
        <taxon>Tetraselmis</taxon>
    </lineage>
</organism>
<sequence length="59" mass="6782">RGPWLYQFEPSRLDNTPSTVILVPLAWLLHTRFSLTPLRGQCVGDRLFLRNRGRAKSCA</sequence>